<dbReference type="Pfam" id="PF26374">
    <property type="entry name" value="Ulvan_lyaseC"/>
    <property type="match status" value="1"/>
</dbReference>
<dbReference type="Proteomes" id="UP000070319">
    <property type="component" value="Unassembled WGS sequence"/>
</dbReference>
<evidence type="ECO:0000259" key="2">
    <source>
        <dbReference type="Pfam" id="PF26377"/>
    </source>
</evidence>
<organism evidence="3">
    <name type="scientific">Bacteroides intestinalis</name>
    <dbReference type="NCBI Taxonomy" id="329854"/>
    <lineage>
        <taxon>Bacteria</taxon>
        <taxon>Pseudomonadati</taxon>
        <taxon>Bacteroidota</taxon>
        <taxon>Bacteroidia</taxon>
        <taxon>Bacteroidales</taxon>
        <taxon>Bacteroidaceae</taxon>
        <taxon>Bacteroides</taxon>
    </lineage>
</organism>
<name>A0A139LTH5_9BACE</name>
<evidence type="ECO:0000313" key="4">
    <source>
        <dbReference type="Proteomes" id="UP000070319"/>
    </source>
</evidence>
<evidence type="ECO:0000313" key="3">
    <source>
        <dbReference type="EMBL" id="KXT54673.1"/>
    </source>
</evidence>
<comment type="caution">
    <text evidence="3">The sequence shown here is derived from an EMBL/GenBank/DDBJ whole genome shotgun (WGS) entry which is preliminary data.</text>
</comment>
<evidence type="ECO:0000259" key="1">
    <source>
        <dbReference type="Pfam" id="PF26374"/>
    </source>
</evidence>
<accession>A0A139LTH5</accession>
<feature type="domain" description="Endo-acting ulvan lyase 2nd" evidence="2">
    <location>
        <begin position="414"/>
        <end position="509"/>
    </location>
</feature>
<protein>
    <recommendedName>
        <fullName evidence="5">Heparinase II/III-like protein</fullName>
    </recommendedName>
</protein>
<sequence>MKHINIYLIMYLIALGFLPKLHAQKVLKNDFKTDEHPRVLVNAADKPMLLEKMQRVDWAKQFYDDLKMDVDPIVNIHQKNPGYVISRMQMHWEEGKRYTRFYAKDNYIVRREGNAKYPTIRVTYARPAYGSVPLAPLDKITPYGDGSLPRLITSGIRASRPTSTGTGDATLSNLGVGGEWIQIPFEKTGLGTETFNRNFVQLAWKSSLLYYFTSDKRYAKLAADIIWVFVRGAAQQEQVNPDDTGGDFVPNLVHPYMKGDTVYKGRPISRNGYLSYETMGDTRHFATLPLAYDMIYDYLHNEYFDLPQFKQGIKGEEMWAPAHTEGKEWALKQFEIMFKRLIQNKIDRGGGIEGNWNVNEQQSAILYALALDNDETYEDGKGREYYINALVYGPSTKSHGAYMDLWNGNISPSTGLWPEAPGSYGQNSMGQIIMFGFIYYKNGLDLFPKIPQFRKSLVSSLQLLFPNYRTTAFGDSEYKLLINQPAELVMRYAQEKNDTALTKTALQVMSVSEKRNYVDEFYLPLFYFLDSLPSVKPAIKFDRTFYSKVHSLVMERNMGTSSVNSLAFTLYGFGAKAGHRHPNGMAAELYGRGYIQGADQLRGRDYWGSDAHDYKANVAGHNTVSPNGKGASDDMPQDIEVVYADPLVRDGKAPDIEVSPYHNFLDAINHFYTPEIEAEQRRMLSIVRTSPENGYYVDVFRSMVKDAPDNYHDYIYHNMGINSKVYNGKGQPARMSNIPLDSLSGLGYSFFHTQGSLKTSQDVLVDFDFGLDDTHMQMYVLGEEGRTIYQLDAEKNFRHHIPQLADIRVPTILVRQKGEAWNHPFVAVYEPYGNGTKSSITKVHTLKTQRQIGVVKFTVEHSSQKKEHILYSISRDAVANYQGISLKGSYAVVSLDKEKLISVYIAGGDYFKMKGISISSLLGQPFNAWLEWKDGTLVCTSNQELDISSDYKISMIIKK</sequence>
<dbReference type="RefSeq" id="WP_061433960.1">
    <property type="nucleotide sequence ID" value="NZ_KQ968678.1"/>
</dbReference>
<dbReference type="SUPFAM" id="SSF48230">
    <property type="entry name" value="Chondroitin AC/alginate lyase"/>
    <property type="match status" value="1"/>
</dbReference>
<dbReference type="Pfam" id="PF26377">
    <property type="entry name" value="Ulvan_lyase_2nd"/>
    <property type="match status" value="1"/>
</dbReference>
<dbReference type="InterPro" id="IPR058848">
    <property type="entry name" value="Ulvan_lyase_C"/>
</dbReference>
<reference evidence="3 4" key="1">
    <citation type="submission" date="2016-02" db="EMBL/GenBank/DDBJ databases">
        <authorList>
            <person name="Wen L."/>
            <person name="He K."/>
            <person name="Yang H."/>
        </authorList>
    </citation>
    <scope>NUCLEOTIDE SEQUENCE [LARGE SCALE GENOMIC DNA]</scope>
    <source>
        <strain evidence="3 4">KLE1704</strain>
    </source>
</reference>
<gene>
    <name evidence="3" type="ORF">HMPREF2531_00595</name>
</gene>
<dbReference type="Gene3D" id="2.70.98.70">
    <property type="match status" value="1"/>
</dbReference>
<dbReference type="InterPro" id="IPR058849">
    <property type="entry name" value="Ulvan_lyase_2nd"/>
</dbReference>
<evidence type="ECO:0008006" key="5">
    <source>
        <dbReference type="Google" id="ProtNLM"/>
    </source>
</evidence>
<dbReference type="AlphaFoldDB" id="A0A139LTH5"/>
<dbReference type="PATRIC" id="fig|329854.7.peg.595"/>
<feature type="domain" description="Endo-acting ulvan lyase C-terminal" evidence="1">
    <location>
        <begin position="840"/>
        <end position="921"/>
    </location>
</feature>
<dbReference type="EMBL" id="LTDF01000043">
    <property type="protein sequence ID" value="KXT54673.1"/>
    <property type="molecule type" value="Genomic_DNA"/>
</dbReference>
<dbReference type="InterPro" id="IPR008929">
    <property type="entry name" value="Chondroitin_lyas"/>
</dbReference>
<proteinExistence type="predicted"/>
<dbReference type="Gene3D" id="1.50.10.100">
    <property type="entry name" value="Chondroitin AC/alginate lyase"/>
    <property type="match status" value="1"/>
</dbReference>